<gene>
    <name evidence="2" type="ORF">ERS852498_01559</name>
</gene>
<evidence type="ECO:0000313" key="2">
    <source>
        <dbReference type="EMBL" id="CUP24435.1"/>
    </source>
</evidence>
<sequence>MSKIPKKIHYCWFGNGEKPAKVKKCIKSWKLYCPSFEIVEWNESNIDIHQNPYMERCYNEKKYAFLADYVRLVVVEKYGGIYLDTDVELLKPLDELLENQAYIGFETIRFVNTGMGFGSVAHGSMIKAMLKEYDPLLDGKHDVIGCPILNTQALVKLGMIQDGTLQHLSVCTVYPIDWFNPYDDPTGTLKRTENTVSIHWYAKSWLSKGTVFRSYLTKPLHRFQRRLQTIMNKE</sequence>
<dbReference type="EMBL" id="CZAL01000007">
    <property type="protein sequence ID" value="CUP24435.1"/>
    <property type="molecule type" value="Genomic_DNA"/>
</dbReference>
<dbReference type="Proteomes" id="UP000095709">
    <property type="component" value="Unassembled WGS sequence"/>
</dbReference>
<accession>A0A174LRN1</accession>
<dbReference type="InterPro" id="IPR029044">
    <property type="entry name" value="Nucleotide-diphossugar_trans"/>
</dbReference>
<dbReference type="Gene3D" id="3.90.550.20">
    <property type="match status" value="1"/>
</dbReference>
<evidence type="ECO:0000313" key="3">
    <source>
        <dbReference type="Proteomes" id="UP000095709"/>
    </source>
</evidence>
<dbReference type="RefSeq" id="WP_055266459.1">
    <property type="nucleotide sequence ID" value="NZ_CZAL01000007.1"/>
</dbReference>
<dbReference type="GO" id="GO:0000030">
    <property type="term" value="F:mannosyltransferase activity"/>
    <property type="evidence" value="ECO:0007669"/>
    <property type="project" value="TreeGrafter"/>
</dbReference>
<evidence type="ECO:0000256" key="1">
    <source>
        <dbReference type="ARBA" id="ARBA00022679"/>
    </source>
</evidence>
<keyword evidence="1 2" id="KW-0808">Transferase</keyword>
<protein>
    <submittedName>
        <fullName evidence="2">Mannosyltransferase OCH1 and related enzymes</fullName>
    </submittedName>
</protein>
<dbReference type="PANTHER" id="PTHR32385:SF15">
    <property type="entry name" value="INOSITOL PHOSPHOCERAMIDE MANNOSYLTRANSFERASE 1"/>
    <property type="match status" value="1"/>
</dbReference>
<dbReference type="SUPFAM" id="SSF53448">
    <property type="entry name" value="Nucleotide-diphospho-sugar transferases"/>
    <property type="match status" value="1"/>
</dbReference>
<dbReference type="InterPro" id="IPR051706">
    <property type="entry name" value="Glycosyltransferase_domain"/>
</dbReference>
<dbReference type="AlphaFoldDB" id="A0A174LRN1"/>
<dbReference type="PANTHER" id="PTHR32385">
    <property type="entry name" value="MANNOSYL PHOSPHORYLINOSITOL CERAMIDE SYNTHASE"/>
    <property type="match status" value="1"/>
</dbReference>
<organism evidence="2 3">
    <name type="scientific">Fusicatenibacter saccharivorans</name>
    <dbReference type="NCBI Taxonomy" id="1150298"/>
    <lineage>
        <taxon>Bacteria</taxon>
        <taxon>Bacillati</taxon>
        <taxon>Bacillota</taxon>
        <taxon>Clostridia</taxon>
        <taxon>Lachnospirales</taxon>
        <taxon>Lachnospiraceae</taxon>
        <taxon>Fusicatenibacter</taxon>
    </lineage>
</organism>
<dbReference type="GO" id="GO:0016020">
    <property type="term" value="C:membrane"/>
    <property type="evidence" value="ECO:0007669"/>
    <property type="project" value="GOC"/>
</dbReference>
<keyword evidence="2" id="KW-0328">Glycosyltransferase</keyword>
<name>A0A174LRN1_9FIRM</name>
<reference evidence="2 3" key="1">
    <citation type="submission" date="2015-09" db="EMBL/GenBank/DDBJ databases">
        <authorList>
            <consortium name="Pathogen Informatics"/>
        </authorList>
    </citation>
    <scope>NUCLEOTIDE SEQUENCE [LARGE SCALE GENOMIC DNA]</scope>
    <source>
        <strain evidence="2 3">2789STDY5834885</strain>
    </source>
</reference>
<dbReference type="Pfam" id="PF04488">
    <property type="entry name" value="Gly_transf_sug"/>
    <property type="match status" value="1"/>
</dbReference>
<dbReference type="InterPro" id="IPR007577">
    <property type="entry name" value="GlycoTrfase_DXD_sugar-bd_CS"/>
</dbReference>
<dbReference type="GO" id="GO:0051999">
    <property type="term" value="P:mannosyl-inositol phosphorylceramide biosynthetic process"/>
    <property type="evidence" value="ECO:0007669"/>
    <property type="project" value="TreeGrafter"/>
</dbReference>
<proteinExistence type="predicted"/>